<protein>
    <recommendedName>
        <fullName evidence="2">LolA-like domain-containing protein</fullName>
    </recommendedName>
</protein>
<feature type="signal peptide" evidence="1">
    <location>
        <begin position="1"/>
        <end position="18"/>
    </location>
</feature>
<evidence type="ECO:0000259" key="2">
    <source>
        <dbReference type="Pfam" id="PF25898"/>
    </source>
</evidence>
<evidence type="ECO:0000313" key="3">
    <source>
        <dbReference type="EMBL" id="KAK2573111.1"/>
    </source>
</evidence>
<feature type="chain" id="PRO_5042237512" description="LolA-like domain-containing protein" evidence="1">
    <location>
        <begin position="19"/>
        <end position="486"/>
    </location>
</feature>
<evidence type="ECO:0000313" key="4">
    <source>
        <dbReference type="Proteomes" id="UP001249851"/>
    </source>
</evidence>
<gene>
    <name evidence="3" type="ORF">P5673_002147</name>
</gene>
<organism evidence="3 4">
    <name type="scientific">Acropora cervicornis</name>
    <name type="common">Staghorn coral</name>
    <dbReference type="NCBI Taxonomy" id="6130"/>
    <lineage>
        <taxon>Eukaryota</taxon>
        <taxon>Metazoa</taxon>
        <taxon>Cnidaria</taxon>
        <taxon>Anthozoa</taxon>
        <taxon>Hexacorallia</taxon>
        <taxon>Scleractinia</taxon>
        <taxon>Astrocoeniina</taxon>
        <taxon>Acroporidae</taxon>
        <taxon>Acropora</taxon>
    </lineage>
</organism>
<dbReference type="InterPro" id="IPR058831">
    <property type="entry name" value="LolA-like_dom_2nd"/>
</dbReference>
<dbReference type="PANTHER" id="PTHR36902">
    <property type="entry name" value="ENRICHED IN SURFACE-LABELED PROTEOME PROTEIN 9"/>
    <property type="match status" value="1"/>
</dbReference>
<dbReference type="PANTHER" id="PTHR36902:SF1">
    <property type="entry name" value="ENRICHED IN SURFACE-LABELED PROTEOME PROTEIN 9"/>
    <property type="match status" value="1"/>
</dbReference>
<dbReference type="AlphaFoldDB" id="A0AAD9R5F6"/>
<keyword evidence="1" id="KW-0732">Signal</keyword>
<accession>A0AAD9R5F6</accession>
<name>A0AAD9R5F6_ACRCE</name>
<comment type="caution">
    <text evidence="3">The sequence shown here is derived from an EMBL/GenBank/DDBJ whole genome shotgun (WGS) entry which is preliminary data.</text>
</comment>
<proteinExistence type="predicted"/>
<dbReference type="Pfam" id="PF25898">
    <property type="entry name" value="LolA_2nd_metazoa"/>
    <property type="match status" value="1"/>
</dbReference>
<sequence length="486" mass="54892">MSVVLFLFLVAALGAANSQYQPVCTPSNSSEASGPKLPDLPTAFSTFVQATFAAKNYTAIFFESYDQKADKGLLYRVRDGIKHTDIYDYTLEEVIHIDGNNCTVSSTNHTEPGHFNFFGRGAHIESVAKLFKCHHWRSCISGNQFSFHVDYYFTVPGWRTPRSMLNSTVVRAVVNGTFPAHSYRNGTQVQTNGTTKFFNVYDFIDFHPGSRDPSIYQIPEGVYCEGYKGSNKTVPKMPPLFALDFEFTGNHYNVVISGQETYDVGKKLVAVMHPNYWKPKTGAILTIEDFNTGIGYNITNFLGSSTCSLYNITQRSMGTAEDENHHIRMKTTQELFGGSPGKNGSSMLVYKGSASVRGINADIWMGKRVFKRNNKSHEVIMEWYFAKPNWRIESIGFSGIQYQVPLKVVFFTERGQNTMSVFNFNPVVFATEPRVFDIKPCFTLEEQRLVRFSLNGKNFHLLYSTNLSSMMVFSNVLGSCKEEKWV</sequence>
<keyword evidence="4" id="KW-1185">Reference proteome</keyword>
<reference evidence="3" key="2">
    <citation type="journal article" date="2023" name="Science">
        <title>Genomic signatures of disease resistance in endangered staghorn corals.</title>
        <authorList>
            <person name="Vollmer S.V."/>
            <person name="Selwyn J.D."/>
            <person name="Despard B.A."/>
            <person name="Roesel C.L."/>
        </authorList>
    </citation>
    <scope>NUCLEOTIDE SEQUENCE</scope>
    <source>
        <strain evidence="3">K2</strain>
    </source>
</reference>
<dbReference type="Proteomes" id="UP001249851">
    <property type="component" value="Unassembled WGS sequence"/>
</dbReference>
<feature type="domain" description="LolA-like" evidence="2">
    <location>
        <begin position="219"/>
        <end position="442"/>
    </location>
</feature>
<reference evidence="3" key="1">
    <citation type="journal article" date="2023" name="G3 (Bethesda)">
        <title>Whole genome assembly and annotation of the endangered Caribbean coral Acropora cervicornis.</title>
        <authorList>
            <person name="Selwyn J.D."/>
            <person name="Vollmer S.V."/>
        </authorList>
    </citation>
    <scope>NUCLEOTIDE SEQUENCE</scope>
    <source>
        <strain evidence="3">K2</strain>
    </source>
</reference>
<dbReference type="EMBL" id="JARQWQ010000003">
    <property type="protein sequence ID" value="KAK2573111.1"/>
    <property type="molecule type" value="Genomic_DNA"/>
</dbReference>
<evidence type="ECO:0000256" key="1">
    <source>
        <dbReference type="SAM" id="SignalP"/>
    </source>
</evidence>